<comment type="caution">
    <text evidence="1">Lacks conserved residue(s) required for the propagation of feature annotation.</text>
</comment>
<dbReference type="PANTHER" id="PTHR30189:SF1">
    <property type="entry name" value="LPS-ASSEMBLY PROTEIN LPTD"/>
    <property type="match status" value="1"/>
</dbReference>
<dbReference type="RefSeq" id="WP_013480490.1">
    <property type="nucleotide sequence ID" value="NC_014817.1"/>
</dbReference>
<dbReference type="GO" id="GO:0009279">
    <property type="term" value="C:cell outer membrane"/>
    <property type="evidence" value="ECO:0007669"/>
    <property type="project" value="UniProtKB-SubCell"/>
</dbReference>
<dbReference type="EMBL" id="CP002396">
    <property type="protein sequence ID" value="ADU14666.1"/>
    <property type="molecule type" value="Genomic_DNA"/>
</dbReference>
<feature type="region of interest" description="Disordered" evidence="2">
    <location>
        <begin position="100"/>
        <end position="119"/>
    </location>
</feature>
<keyword evidence="1" id="KW-0732">Signal</keyword>
<dbReference type="Proteomes" id="UP000001492">
    <property type="component" value="Chromosome 2"/>
</dbReference>
<feature type="region of interest" description="Disordered" evidence="2">
    <location>
        <begin position="162"/>
        <end position="184"/>
    </location>
</feature>
<dbReference type="GO" id="GO:1990351">
    <property type="term" value="C:transporter complex"/>
    <property type="evidence" value="ECO:0007669"/>
    <property type="project" value="TreeGrafter"/>
</dbReference>
<dbReference type="STRING" id="573065.Astex_3030"/>
<reference evidence="5" key="1">
    <citation type="submission" date="2010-12" db="EMBL/GenBank/DDBJ databases">
        <title>Complete sequence of chromosome 2 of Asticcacaulis excentricus CB 48.</title>
        <authorList>
            <consortium name="US DOE Joint Genome Institute"/>
            <person name="Lucas S."/>
            <person name="Copeland A."/>
            <person name="Lapidus A."/>
            <person name="Cheng J.-F."/>
            <person name="Bruce D."/>
            <person name="Goodwin L."/>
            <person name="Pitluck S."/>
            <person name="Teshima H."/>
            <person name="Davenport K."/>
            <person name="Detter J.C."/>
            <person name="Han C."/>
            <person name="Tapia R."/>
            <person name="Land M."/>
            <person name="Hauser L."/>
            <person name="Jeffries C."/>
            <person name="Kyrpides N."/>
            <person name="Ivanova N."/>
            <person name="Ovchinnikova G."/>
            <person name="Brun Y.V."/>
            <person name="Woyke T."/>
        </authorList>
    </citation>
    <scope>NUCLEOTIDE SEQUENCE [LARGE SCALE GENOMIC DNA]</scope>
    <source>
        <strain evidence="5">ATCC 15261 / DSM 4724 / KCTC 12464 / NCIMB 9791 / VKM B-1370 / CB 48</strain>
    </source>
</reference>
<dbReference type="InterPro" id="IPR020889">
    <property type="entry name" value="LipoPS_assembly_LptD"/>
</dbReference>
<evidence type="ECO:0000256" key="2">
    <source>
        <dbReference type="SAM" id="MobiDB-lite"/>
    </source>
</evidence>
<protein>
    <recommendedName>
        <fullName evidence="1">LPS-assembly protein LptD</fullName>
    </recommendedName>
</protein>
<dbReference type="HAMAP" id="MF_01411">
    <property type="entry name" value="LPS_assembly_LptD"/>
    <property type="match status" value="1"/>
</dbReference>
<comment type="subcellular location">
    <subcellularLocation>
        <location evidence="1">Cell outer membrane</location>
    </subcellularLocation>
</comment>
<dbReference type="PANTHER" id="PTHR30189">
    <property type="entry name" value="LPS-ASSEMBLY PROTEIN"/>
    <property type="match status" value="1"/>
</dbReference>
<dbReference type="InterPro" id="IPR050218">
    <property type="entry name" value="LptD"/>
</dbReference>
<evidence type="ECO:0000313" key="4">
    <source>
        <dbReference type="EMBL" id="ADU14666.1"/>
    </source>
</evidence>
<comment type="subunit">
    <text evidence="1">Component of the lipopolysaccharide transport and assembly complex.</text>
</comment>
<keyword evidence="1" id="KW-0998">Cell outer membrane</keyword>
<dbReference type="GO" id="GO:0043165">
    <property type="term" value="P:Gram-negative-bacterium-type cell outer membrane assembly"/>
    <property type="evidence" value="ECO:0007669"/>
    <property type="project" value="UniProtKB-UniRule"/>
</dbReference>
<proteinExistence type="inferred from homology"/>
<keyword evidence="1" id="KW-0472">Membrane</keyword>
<evidence type="ECO:0000259" key="3">
    <source>
        <dbReference type="Pfam" id="PF04453"/>
    </source>
</evidence>
<dbReference type="HOGENOM" id="CLU_009039_3_0_5"/>
<dbReference type="KEGG" id="aex:Astex_3030"/>
<sequence length="985" mass="109042" precursor="true">MRKASLKLSVGVLTLVAAGVVSSQAAARPDAEANGDVRLKGVRFFADETDLTAPTVEAVAKPAPVVATSSPLPAPRSKPSKGAASAVYVARGTAETVAVSPSEAPKVTRPRRSSTPAAESVALPAITLAQTDATAQPLPAPMVMNTRLSDEQLLKAERDRLNGKDNLADSKPADPPLPDDGLGEEGAFITADEVTSPEENIMVARGKVEMRWEGRLIRADEVRYDQTTGKTVATGNVQTINPDGSVQYADRLEVDNEHTSGTGDRIAYIDTEQSKLFANKVERLDEQTNRLSEALFTPCQLCVKNNVTQEPTWHIQASSITQDKKHRVVIYRNAVIKAKGVPVFYMPVLWHADVTAKRSSGFLMPKPGFSGRRGATLELPYLWAVSPYTDIIISPEFSSKLNPLLYLELNRRFYSGDLHSRFGVTNERFFDNKGRKWGDSATRGFMLVDGKFDINEVWRWNFTAQRVWDKTSNGLVSWSNDSNGTSVSTPIAVNQPISNFYERYKVDEGFPYAGDFSSNSRRLISQINLVRQTDTAFFSASLFSFQSLAIAGQHRLSSDLASSPVLYLAERDQTQPAVAPMVDAYWSPDKEILGGRLTLSANAVSIIRKATPSTDIFLAPDIADPSNRGSVDTARANIGLSWRRDMVTPGGIKVAPFLDARHDEYYLRDYYKTGYTLQTGEEDTRRVSRSLGTVGLDVSYPLLRKFNGLTMIIEPIAQLALSPDSQVEPFLTNEDSNAFEVDATTLFKVNRSPGFDLYEGGKRLNLGLKTQFSYDSGLRISTLLGRALRQNPEENFYRTYKVGNQTYKYDASSLANTKSDWVVQAEVDTGRGLRLYTRQRIGDDATIRRSETGVSYFSANTQLTLRHQYNNTALVGLKNSYNLTVVDGELVPTVGYHDLQLFGQHFFNSRWGVSGQVSRDLLRERWLRSEASVIYKDDCARFELVYQRDETALLQQIPGKASESISVRISLATLAPSDDDFVNVR</sequence>
<dbReference type="GO" id="GO:0015920">
    <property type="term" value="P:lipopolysaccharide transport"/>
    <property type="evidence" value="ECO:0007669"/>
    <property type="project" value="InterPro"/>
</dbReference>
<organism evidence="4 5">
    <name type="scientific">Asticcacaulis excentricus (strain ATCC 15261 / DSM 4724 / KCTC 12464 / NCIMB 9791 / VKM B-1370 / CB 48)</name>
    <dbReference type="NCBI Taxonomy" id="573065"/>
    <lineage>
        <taxon>Bacteria</taxon>
        <taxon>Pseudomonadati</taxon>
        <taxon>Pseudomonadota</taxon>
        <taxon>Alphaproteobacteria</taxon>
        <taxon>Caulobacterales</taxon>
        <taxon>Caulobacteraceae</taxon>
        <taxon>Asticcacaulis</taxon>
    </lineage>
</organism>
<dbReference type="Gene3D" id="2.60.450.10">
    <property type="entry name" value="Lipopolysaccharide (LPS) transport protein A like domain"/>
    <property type="match status" value="1"/>
</dbReference>
<feature type="domain" description="LptD C-terminal" evidence="3">
    <location>
        <begin position="512"/>
        <end position="883"/>
    </location>
</feature>
<feature type="compositionally biased region" description="Basic and acidic residues" evidence="2">
    <location>
        <begin position="162"/>
        <end position="172"/>
    </location>
</feature>
<dbReference type="InterPro" id="IPR007543">
    <property type="entry name" value="LptD_C"/>
</dbReference>
<comment type="similarity">
    <text evidence="1">Belongs to the LptD family.</text>
</comment>
<feature type="signal peptide" evidence="1">
    <location>
        <begin position="1"/>
        <end position="27"/>
    </location>
</feature>
<comment type="function">
    <text evidence="1">Involved in the assembly of lipopolysaccharide (LPS) at the surface of the outer membrane.</text>
</comment>
<gene>
    <name evidence="1" type="primary">lptD</name>
    <name evidence="4" type="ordered locus">Astex_3030</name>
</gene>
<evidence type="ECO:0000256" key="1">
    <source>
        <dbReference type="HAMAP-Rule" id="MF_01411"/>
    </source>
</evidence>
<dbReference type="Pfam" id="PF04453">
    <property type="entry name" value="LptD"/>
    <property type="match status" value="1"/>
</dbReference>
<accession>E8RT45</accession>
<evidence type="ECO:0000313" key="5">
    <source>
        <dbReference type="Proteomes" id="UP000001492"/>
    </source>
</evidence>
<dbReference type="eggNOG" id="COG1452">
    <property type="taxonomic scope" value="Bacteria"/>
</dbReference>
<feature type="chain" id="PRO_5009011204" description="LPS-assembly protein LptD" evidence="1">
    <location>
        <begin position="28"/>
        <end position="985"/>
    </location>
</feature>
<dbReference type="OrthoDB" id="9760225at2"/>
<keyword evidence="5" id="KW-1185">Reference proteome</keyword>
<dbReference type="AlphaFoldDB" id="E8RT45"/>
<name>E8RT45_ASTEC</name>